<dbReference type="Proteomes" id="UP001303760">
    <property type="component" value="Unassembled WGS sequence"/>
</dbReference>
<accession>A0AAN7C3H2</accession>
<organism evidence="2 3">
    <name type="scientific">Achaetomium macrosporum</name>
    <dbReference type="NCBI Taxonomy" id="79813"/>
    <lineage>
        <taxon>Eukaryota</taxon>
        <taxon>Fungi</taxon>
        <taxon>Dikarya</taxon>
        <taxon>Ascomycota</taxon>
        <taxon>Pezizomycotina</taxon>
        <taxon>Sordariomycetes</taxon>
        <taxon>Sordariomycetidae</taxon>
        <taxon>Sordariales</taxon>
        <taxon>Chaetomiaceae</taxon>
        <taxon>Achaetomium</taxon>
    </lineage>
</organism>
<evidence type="ECO:0000256" key="1">
    <source>
        <dbReference type="SAM" id="MobiDB-lite"/>
    </source>
</evidence>
<feature type="region of interest" description="Disordered" evidence="1">
    <location>
        <begin position="29"/>
        <end position="70"/>
    </location>
</feature>
<proteinExistence type="predicted"/>
<evidence type="ECO:0000313" key="2">
    <source>
        <dbReference type="EMBL" id="KAK4234696.1"/>
    </source>
</evidence>
<keyword evidence="3" id="KW-1185">Reference proteome</keyword>
<comment type="caution">
    <text evidence="2">The sequence shown here is derived from an EMBL/GenBank/DDBJ whole genome shotgun (WGS) entry which is preliminary data.</text>
</comment>
<feature type="compositionally biased region" description="Basic and acidic residues" evidence="1">
    <location>
        <begin position="39"/>
        <end position="54"/>
    </location>
</feature>
<evidence type="ECO:0000313" key="3">
    <source>
        <dbReference type="Proteomes" id="UP001303760"/>
    </source>
</evidence>
<gene>
    <name evidence="2" type="ORF">C8A03DRAFT_37512</name>
</gene>
<sequence>MVRKSLDEKKEAKQLECCIERKGEMEQLDCKANSAPPTMRKDEENEAEHLDSKRNIPQPHPAKSSPQKGWQFNRTAEFPWRLQQIVQEESNWRGTWTLEVKDMQAMVWETVRVPKESGRGMKYQRTPTIHFPFTPDGQQGDSVALNAGGQDDMMVWLGKP</sequence>
<dbReference type="EMBL" id="MU860338">
    <property type="protein sequence ID" value="KAK4234696.1"/>
    <property type="molecule type" value="Genomic_DNA"/>
</dbReference>
<dbReference type="AlphaFoldDB" id="A0AAN7C3H2"/>
<name>A0AAN7C3H2_9PEZI</name>
<reference evidence="2" key="1">
    <citation type="journal article" date="2023" name="Mol. Phylogenet. Evol.">
        <title>Genome-scale phylogeny and comparative genomics of the fungal order Sordariales.</title>
        <authorList>
            <person name="Hensen N."/>
            <person name="Bonometti L."/>
            <person name="Westerberg I."/>
            <person name="Brannstrom I.O."/>
            <person name="Guillou S."/>
            <person name="Cros-Aarteil S."/>
            <person name="Calhoun S."/>
            <person name="Haridas S."/>
            <person name="Kuo A."/>
            <person name="Mondo S."/>
            <person name="Pangilinan J."/>
            <person name="Riley R."/>
            <person name="LaButti K."/>
            <person name="Andreopoulos B."/>
            <person name="Lipzen A."/>
            <person name="Chen C."/>
            <person name="Yan M."/>
            <person name="Daum C."/>
            <person name="Ng V."/>
            <person name="Clum A."/>
            <person name="Steindorff A."/>
            <person name="Ohm R.A."/>
            <person name="Martin F."/>
            <person name="Silar P."/>
            <person name="Natvig D.O."/>
            <person name="Lalanne C."/>
            <person name="Gautier V."/>
            <person name="Ament-Velasquez S.L."/>
            <person name="Kruys A."/>
            <person name="Hutchinson M.I."/>
            <person name="Powell A.J."/>
            <person name="Barry K."/>
            <person name="Miller A.N."/>
            <person name="Grigoriev I.V."/>
            <person name="Debuchy R."/>
            <person name="Gladieux P."/>
            <person name="Hiltunen Thoren M."/>
            <person name="Johannesson H."/>
        </authorList>
    </citation>
    <scope>NUCLEOTIDE SEQUENCE</scope>
    <source>
        <strain evidence="2">CBS 532.94</strain>
    </source>
</reference>
<reference evidence="2" key="2">
    <citation type="submission" date="2023-05" db="EMBL/GenBank/DDBJ databases">
        <authorList>
            <consortium name="Lawrence Berkeley National Laboratory"/>
            <person name="Steindorff A."/>
            <person name="Hensen N."/>
            <person name="Bonometti L."/>
            <person name="Westerberg I."/>
            <person name="Brannstrom I.O."/>
            <person name="Guillou S."/>
            <person name="Cros-Aarteil S."/>
            <person name="Calhoun S."/>
            <person name="Haridas S."/>
            <person name="Kuo A."/>
            <person name="Mondo S."/>
            <person name="Pangilinan J."/>
            <person name="Riley R."/>
            <person name="Labutti K."/>
            <person name="Andreopoulos B."/>
            <person name="Lipzen A."/>
            <person name="Chen C."/>
            <person name="Yanf M."/>
            <person name="Daum C."/>
            <person name="Ng V."/>
            <person name="Clum A."/>
            <person name="Ohm R."/>
            <person name="Martin F."/>
            <person name="Silar P."/>
            <person name="Natvig D."/>
            <person name="Lalanne C."/>
            <person name="Gautier V."/>
            <person name="Ament-Velasquez S.L."/>
            <person name="Kruys A."/>
            <person name="Hutchinson M.I."/>
            <person name="Powell A.J."/>
            <person name="Barry K."/>
            <person name="Miller A.N."/>
            <person name="Grigoriev I.V."/>
            <person name="Debuchy R."/>
            <person name="Gladieux P."/>
            <person name="Thoren M.H."/>
            <person name="Johannesson H."/>
        </authorList>
    </citation>
    <scope>NUCLEOTIDE SEQUENCE</scope>
    <source>
        <strain evidence="2">CBS 532.94</strain>
    </source>
</reference>
<protein>
    <submittedName>
        <fullName evidence="2">Uncharacterized protein</fullName>
    </submittedName>
</protein>